<dbReference type="Pfam" id="PF02631">
    <property type="entry name" value="RecX_HTH2"/>
    <property type="match status" value="1"/>
</dbReference>
<gene>
    <name evidence="5" type="primary">recX</name>
    <name evidence="8" type="ORF">A2Z22_02100</name>
</gene>
<evidence type="ECO:0000259" key="7">
    <source>
        <dbReference type="Pfam" id="PF21981"/>
    </source>
</evidence>
<dbReference type="GO" id="GO:0006282">
    <property type="term" value="P:regulation of DNA repair"/>
    <property type="evidence" value="ECO:0007669"/>
    <property type="project" value="UniProtKB-UniRule"/>
</dbReference>
<dbReference type="PANTHER" id="PTHR33602:SF1">
    <property type="entry name" value="REGULATORY PROTEIN RECX FAMILY PROTEIN"/>
    <property type="match status" value="1"/>
</dbReference>
<evidence type="ECO:0000256" key="3">
    <source>
        <dbReference type="ARBA" id="ARBA00018111"/>
    </source>
</evidence>
<dbReference type="GO" id="GO:0005737">
    <property type="term" value="C:cytoplasm"/>
    <property type="evidence" value="ECO:0007669"/>
    <property type="project" value="UniProtKB-SubCell"/>
</dbReference>
<comment type="function">
    <text evidence="5">Modulates RecA activity.</text>
</comment>
<keyword evidence="4 5" id="KW-0963">Cytoplasm</keyword>
<evidence type="ECO:0000256" key="1">
    <source>
        <dbReference type="ARBA" id="ARBA00004496"/>
    </source>
</evidence>
<dbReference type="Pfam" id="PF21981">
    <property type="entry name" value="RecX_HTH3"/>
    <property type="match status" value="1"/>
</dbReference>
<evidence type="ECO:0000256" key="4">
    <source>
        <dbReference type="ARBA" id="ARBA00022490"/>
    </source>
</evidence>
<reference evidence="8 9" key="1">
    <citation type="journal article" date="2016" name="Nat. Commun.">
        <title>Thousands of microbial genomes shed light on interconnected biogeochemical processes in an aquifer system.</title>
        <authorList>
            <person name="Anantharaman K."/>
            <person name="Brown C.T."/>
            <person name="Hug L.A."/>
            <person name="Sharon I."/>
            <person name="Castelle C.J."/>
            <person name="Probst A.J."/>
            <person name="Thomas B.C."/>
            <person name="Singh A."/>
            <person name="Wilkins M.J."/>
            <person name="Karaoz U."/>
            <person name="Brodie E.L."/>
            <person name="Williams K.H."/>
            <person name="Hubbard S.S."/>
            <person name="Banfield J.F."/>
        </authorList>
    </citation>
    <scope>NUCLEOTIDE SEQUENCE [LARGE SCALE GENOMIC DNA]</scope>
</reference>
<protein>
    <recommendedName>
        <fullName evidence="3 5">Regulatory protein RecX</fullName>
    </recommendedName>
</protein>
<comment type="similarity">
    <text evidence="2 5">Belongs to the RecX family.</text>
</comment>
<dbReference type="Gene3D" id="1.10.10.10">
    <property type="entry name" value="Winged helix-like DNA-binding domain superfamily/Winged helix DNA-binding domain"/>
    <property type="match status" value="3"/>
</dbReference>
<feature type="domain" description="RecX second three-helical" evidence="6">
    <location>
        <begin position="107"/>
        <end position="148"/>
    </location>
</feature>
<comment type="caution">
    <text evidence="8">The sequence shown here is derived from an EMBL/GenBank/DDBJ whole genome shotgun (WGS) entry which is preliminary data.</text>
</comment>
<sequence length="205" mass="24825">MPIITQIKPQKNQKRVNVYLDDKFAFGLDLENFVKLNLRVGTEFSDKEIKEIVKKAEFQKTYDKILRFASLRPRSKKEYSDWLRKHKVHITLHKKLFNRLKHLEFLDDRKFAAWWIEQRLQFKFKSKKEIESELRIKGIDKNVIEDVLSEVKIDEVKMAKRLIEKKRYRWVRLEPFEARKKISAFLLQKGFGWDVIREVVTNSND</sequence>
<comment type="subcellular location">
    <subcellularLocation>
        <location evidence="1 5">Cytoplasm</location>
    </subcellularLocation>
</comment>
<dbReference type="InterPro" id="IPR036388">
    <property type="entry name" value="WH-like_DNA-bd_sf"/>
</dbReference>
<evidence type="ECO:0000259" key="6">
    <source>
        <dbReference type="Pfam" id="PF02631"/>
    </source>
</evidence>
<proteinExistence type="inferred from homology"/>
<organism evidence="8 9">
    <name type="scientific">Candidatus Woesebacteria bacterium RBG_16_34_12</name>
    <dbReference type="NCBI Taxonomy" id="1802480"/>
    <lineage>
        <taxon>Bacteria</taxon>
        <taxon>Candidatus Woeseibacteriota</taxon>
    </lineage>
</organism>
<accession>A0A1F7X9X5</accession>
<dbReference type="EMBL" id="MGFS01000015">
    <property type="protein sequence ID" value="OGM11569.1"/>
    <property type="molecule type" value="Genomic_DNA"/>
</dbReference>
<feature type="domain" description="RecX third three-helical" evidence="7">
    <location>
        <begin position="154"/>
        <end position="200"/>
    </location>
</feature>
<dbReference type="PANTHER" id="PTHR33602">
    <property type="entry name" value="REGULATORY PROTEIN RECX FAMILY PROTEIN"/>
    <property type="match status" value="1"/>
</dbReference>
<evidence type="ECO:0000256" key="2">
    <source>
        <dbReference type="ARBA" id="ARBA00009695"/>
    </source>
</evidence>
<dbReference type="AlphaFoldDB" id="A0A1F7X9X5"/>
<evidence type="ECO:0000313" key="9">
    <source>
        <dbReference type="Proteomes" id="UP000177053"/>
    </source>
</evidence>
<dbReference type="InterPro" id="IPR003783">
    <property type="entry name" value="Regulatory_RecX"/>
</dbReference>
<evidence type="ECO:0000256" key="5">
    <source>
        <dbReference type="HAMAP-Rule" id="MF_01114"/>
    </source>
</evidence>
<dbReference type="InterPro" id="IPR053924">
    <property type="entry name" value="RecX_HTH_2nd"/>
</dbReference>
<dbReference type="Proteomes" id="UP000177053">
    <property type="component" value="Unassembled WGS sequence"/>
</dbReference>
<name>A0A1F7X9X5_9BACT</name>
<evidence type="ECO:0000313" key="8">
    <source>
        <dbReference type="EMBL" id="OGM11569.1"/>
    </source>
</evidence>
<dbReference type="InterPro" id="IPR053925">
    <property type="entry name" value="RecX_HTH_3rd"/>
</dbReference>
<dbReference type="HAMAP" id="MF_01114">
    <property type="entry name" value="RecX"/>
    <property type="match status" value="1"/>
</dbReference>